<gene>
    <name evidence="13" type="ORF">CDAUBV1_LOCUS15185</name>
</gene>
<dbReference type="PROSITE" id="PS00022">
    <property type="entry name" value="EGF_1"/>
    <property type="match status" value="2"/>
</dbReference>
<dbReference type="PANTHER" id="PTHR24033:SF151">
    <property type="entry name" value="NOTCH 2"/>
    <property type="match status" value="1"/>
</dbReference>
<evidence type="ECO:0000313" key="13">
    <source>
        <dbReference type="EMBL" id="CAL5140004.1"/>
    </source>
</evidence>
<feature type="chain" id="PRO_5043707818" description="Delta-like protein" evidence="10">
    <location>
        <begin position="27"/>
        <end position="595"/>
    </location>
</feature>
<dbReference type="PROSITE" id="PS01186">
    <property type="entry name" value="EGF_2"/>
    <property type="match status" value="2"/>
</dbReference>
<feature type="domain" description="EGF-like" evidence="11">
    <location>
        <begin position="223"/>
        <end position="260"/>
    </location>
</feature>
<comment type="caution">
    <text evidence="5">Lacks conserved residue(s) required for the propagation of feature annotation.</text>
</comment>
<evidence type="ECO:0000256" key="10">
    <source>
        <dbReference type="SAM" id="SignalP"/>
    </source>
</evidence>
<dbReference type="GO" id="GO:0016020">
    <property type="term" value="C:membrane"/>
    <property type="evidence" value="ECO:0007669"/>
    <property type="project" value="UniProtKB-SubCell"/>
</dbReference>
<comment type="subcellular location">
    <subcellularLocation>
        <location evidence="7">Membrane</location>
        <topology evidence="7">Single-pass type I membrane protein</topology>
    </subcellularLocation>
</comment>
<evidence type="ECO:0000259" key="12">
    <source>
        <dbReference type="PROSITE" id="PS51051"/>
    </source>
</evidence>
<evidence type="ECO:0000256" key="4">
    <source>
        <dbReference type="ARBA" id="ARBA00023157"/>
    </source>
</evidence>
<feature type="domain" description="EGF-like" evidence="11">
    <location>
        <begin position="325"/>
        <end position="364"/>
    </location>
</feature>
<dbReference type="EMBL" id="CAXLJL010000689">
    <property type="protein sequence ID" value="CAL5140004.1"/>
    <property type="molecule type" value="Genomic_DNA"/>
</dbReference>
<feature type="disulfide bond" evidence="5">
    <location>
        <begin position="232"/>
        <end position="249"/>
    </location>
</feature>
<dbReference type="Gene3D" id="2.10.25.10">
    <property type="entry name" value="Laminin"/>
    <property type="match status" value="2"/>
</dbReference>
<feature type="disulfide bond" evidence="6">
    <location>
        <begin position="182"/>
        <end position="191"/>
    </location>
</feature>
<feature type="compositionally biased region" description="Polar residues" evidence="8">
    <location>
        <begin position="528"/>
        <end position="537"/>
    </location>
</feature>
<dbReference type="InterPro" id="IPR000742">
    <property type="entry name" value="EGF"/>
</dbReference>
<feature type="region of interest" description="Disordered" evidence="8">
    <location>
        <begin position="565"/>
        <end position="595"/>
    </location>
</feature>
<comment type="caution">
    <text evidence="13">The sequence shown here is derived from an EMBL/GenBank/DDBJ whole genome shotgun (WGS) entry which is preliminary data.</text>
</comment>
<evidence type="ECO:0000313" key="14">
    <source>
        <dbReference type="Proteomes" id="UP001497525"/>
    </source>
</evidence>
<keyword evidence="3 7" id="KW-0677">Repeat</keyword>
<keyword evidence="2 5" id="KW-0245">EGF-like domain</keyword>
<dbReference type="Gene3D" id="2.10.25.140">
    <property type="match status" value="1"/>
</dbReference>
<dbReference type="Pfam" id="PF01414">
    <property type="entry name" value="DSL"/>
    <property type="match status" value="1"/>
</dbReference>
<feature type="region of interest" description="Disordered" evidence="8">
    <location>
        <begin position="499"/>
        <end position="537"/>
    </location>
</feature>
<dbReference type="Proteomes" id="UP001497525">
    <property type="component" value="Unassembled WGS sequence"/>
</dbReference>
<dbReference type="CDD" id="cd00054">
    <property type="entry name" value="EGF_CA"/>
    <property type="match status" value="1"/>
</dbReference>
<dbReference type="AlphaFoldDB" id="A0AAV2TSQ5"/>
<evidence type="ECO:0000256" key="1">
    <source>
        <dbReference type="ARBA" id="ARBA00022473"/>
    </source>
</evidence>
<evidence type="ECO:0000256" key="9">
    <source>
        <dbReference type="SAM" id="Phobius"/>
    </source>
</evidence>
<evidence type="ECO:0000256" key="7">
    <source>
        <dbReference type="RuleBase" id="RU280815"/>
    </source>
</evidence>
<feature type="disulfide bond" evidence="6">
    <location>
        <begin position="212"/>
        <end position="221"/>
    </location>
</feature>
<keyword evidence="7 9" id="KW-1133">Transmembrane helix</keyword>
<keyword evidence="4 5" id="KW-1015">Disulfide bond</keyword>
<feature type="compositionally biased region" description="Polar residues" evidence="8">
    <location>
        <begin position="576"/>
        <end position="595"/>
    </location>
</feature>
<evidence type="ECO:0000256" key="8">
    <source>
        <dbReference type="SAM" id="MobiDB-lite"/>
    </source>
</evidence>
<evidence type="ECO:0000256" key="2">
    <source>
        <dbReference type="ARBA" id="ARBA00022536"/>
    </source>
</evidence>
<dbReference type="SMART" id="SM00051">
    <property type="entry name" value="DSL"/>
    <property type="match status" value="1"/>
</dbReference>
<keyword evidence="7 9" id="KW-0472">Membrane</keyword>
<evidence type="ECO:0000256" key="6">
    <source>
        <dbReference type="PROSITE-ProRule" id="PRU00377"/>
    </source>
</evidence>
<keyword evidence="7 10" id="KW-0732">Signal</keyword>
<feature type="disulfide bond" evidence="5">
    <location>
        <begin position="291"/>
        <end position="300"/>
    </location>
</feature>
<evidence type="ECO:0000259" key="11">
    <source>
        <dbReference type="PROSITE" id="PS50026"/>
    </source>
</evidence>
<dbReference type="GO" id="GO:0007154">
    <property type="term" value="P:cell communication"/>
    <property type="evidence" value="ECO:0007669"/>
    <property type="project" value="InterPro"/>
</dbReference>
<name>A0AAV2TSQ5_CALDB</name>
<dbReference type="PANTHER" id="PTHR24033">
    <property type="entry name" value="EGF-LIKE DOMAIN-CONTAINING PROTEIN"/>
    <property type="match status" value="1"/>
</dbReference>
<dbReference type="InterPro" id="IPR001774">
    <property type="entry name" value="DSL"/>
</dbReference>
<feature type="signal peptide" evidence="10">
    <location>
        <begin position="1"/>
        <end position="26"/>
    </location>
</feature>
<feature type="disulfide bond" evidence="5">
    <location>
        <begin position="335"/>
        <end position="352"/>
    </location>
</feature>
<accession>A0AAV2TSQ5</accession>
<feature type="domain" description="EGF-like" evidence="11">
    <location>
        <begin position="262"/>
        <end position="301"/>
    </location>
</feature>
<feature type="transmembrane region" description="Helical" evidence="9">
    <location>
        <begin position="375"/>
        <end position="399"/>
    </location>
</feature>
<feature type="domain" description="DSL" evidence="12">
    <location>
        <begin position="180"/>
        <end position="221"/>
    </location>
</feature>
<dbReference type="Pfam" id="PF00008">
    <property type="entry name" value="EGF"/>
    <property type="match status" value="1"/>
</dbReference>
<dbReference type="SMART" id="SM00181">
    <property type="entry name" value="EGF"/>
    <property type="match status" value="3"/>
</dbReference>
<evidence type="ECO:0000256" key="5">
    <source>
        <dbReference type="PROSITE-ProRule" id="PRU00076"/>
    </source>
</evidence>
<keyword evidence="7 9" id="KW-0812">Transmembrane</keyword>
<dbReference type="PROSITE" id="PS51051">
    <property type="entry name" value="DSL"/>
    <property type="match status" value="1"/>
</dbReference>
<dbReference type="InterPro" id="IPR051830">
    <property type="entry name" value="NOTCH_homolog"/>
</dbReference>
<proteinExistence type="predicted"/>
<dbReference type="PROSITE" id="PS50026">
    <property type="entry name" value="EGF_3"/>
    <property type="match status" value="3"/>
</dbReference>
<evidence type="ECO:0000256" key="3">
    <source>
        <dbReference type="ARBA" id="ARBA00022737"/>
    </source>
</evidence>
<comment type="function">
    <text evidence="7">Putative Notch ligand involved in the mediation of Notch signaling.</text>
</comment>
<sequence>MIRMWNYCYILRSFGLILLFLMCCHANESHGGATMVIEWIYDNQNSELENGAACDRLGDPMCDVYFTLCLRNAASTGARRDSQDCLLHQSTTRYFDNMKRLEFKGADAVKVYIPQPVPNSYGFEIDAFDIDLLGRSQRIGAFIAENFKVLPDGEVVQVPVHRKSHKYSNPTMSLSVYVSMQCDSNFYGRHCTIECLPEIGRYSCDFNGTRICVSGFTGPLCDQIDFCQIEKCAENAVCINKKDGSGRICECSGREAPECYPGYDPCQSGPCEHDGTCWTSGDFNQNFYCNCTGPWTGYRCTERKLACIEESKRILRETTNLSEKQIGHMELPDPCFNGGKCLEYTDKFTFRCICPAGWAGERCEIQYAKAENNTMMILLLLIGAFLLVLIVLIVAVFIWRYRRSKRILDFAGKGGGIVYFHPDHESDSTASPGRFMNDVYGVKYNDQPILVESAARNSFWKNDKRNDVYDECDPLEFNSQAGVYGNTFGNGAFRPNASDTVTSAASGSATNDVPAPPLPERPRDLSAFPSTRSSVGSVPQVIDSTQYKRISDLSYAARTPSDHVHPTIYRPMSPGSYRSPSTFGSVRSSNYPFPV</sequence>
<protein>
    <recommendedName>
        <fullName evidence="7">Delta-like protein</fullName>
    </recommendedName>
</protein>
<feature type="compositionally biased region" description="Polar residues" evidence="8">
    <location>
        <begin position="499"/>
        <end position="511"/>
    </location>
</feature>
<feature type="disulfide bond" evidence="5">
    <location>
        <begin position="354"/>
        <end position="363"/>
    </location>
</feature>
<reference evidence="13" key="1">
    <citation type="submission" date="2024-06" db="EMBL/GenBank/DDBJ databases">
        <authorList>
            <person name="Liu X."/>
            <person name="Lenzi L."/>
            <person name="Haldenby T S."/>
            <person name="Uol C."/>
        </authorList>
    </citation>
    <scope>NUCLEOTIDE SEQUENCE</scope>
</reference>
<dbReference type="SUPFAM" id="SSF57196">
    <property type="entry name" value="EGF/Laminin"/>
    <property type="match status" value="2"/>
</dbReference>
<organism evidence="13 14">
    <name type="scientific">Calicophoron daubneyi</name>
    <name type="common">Rumen fluke</name>
    <name type="synonym">Paramphistomum daubneyi</name>
    <dbReference type="NCBI Taxonomy" id="300641"/>
    <lineage>
        <taxon>Eukaryota</taxon>
        <taxon>Metazoa</taxon>
        <taxon>Spiralia</taxon>
        <taxon>Lophotrochozoa</taxon>
        <taxon>Platyhelminthes</taxon>
        <taxon>Trematoda</taxon>
        <taxon>Digenea</taxon>
        <taxon>Plagiorchiida</taxon>
        <taxon>Pronocephalata</taxon>
        <taxon>Paramphistomoidea</taxon>
        <taxon>Paramphistomidae</taxon>
        <taxon>Calicophoron</taxon>
    </lineage>
</organism>
<keyword evidence="1 7" id="KW-0217">Developmental protein</keyword>